<dbReference type="EMBL" id="CP024785">
    <property type="protein sequence ID" value="AUB36210.1"/>
    <property type="molecule type" value="Genomic_DNA"/>
</dbReference>
<evidence type="ECO:0000313" key="2">
    <source>
        <dbReference type="Proteomes" id="UP000232003"/>
    </source>
</evidence>
<sequence>MIYPSADPQNSKYFYNTVQINLQQPTPVATLRKAFLWSTLHELLNCINRIP</sequence>
<reference evidence="1 2" key="1">
    <citation type="submission" date="2017-11" db="EMBL/GenBank/DDBJ databases">
        <title>Complete genome of a free-living desiccation-tolerant cyanobacterium and its photosynthetic adaptation to extreme terrestrial habitat.</title>
        <authorList>
            <person name="Shang J."/>
        </authorList>
    </citation>
    <scope>NUCLEOTIDE SEQUENCE [LARGE SCALE GENOMIC DNA]</scope>
    <source>
        <strain evidence="1 2">CCNUN1</strain>
    </source>
</reference>
<protein>
    <submittedName>
        <fullName evidence="1">Uncharacterized protein</fullName>
    </submittedName>
</protein>
<name>A0A2K8SLI0_9NOSO</name>
<dbReference type="KEGG" id="nfl:COO91_02113"/>
<accession>A0A2K8SLI0</accession>
<keyword evidence="2" id="KW-1185">Reference proteome</keyword>
<proteinExistence type="predicted"/>
<dbReference type="AlphaFoldDB" id="A0A2K8SLI0"/>
<evidence type="ECO:0000313" key="1">
    <source>
        <dbReference type="EMBL" id="AUB36210.1"/>
    </source>
</evidence>
<organism evidence="1 2">
    <name type="scientific">Nostoc flagelliforme CCNUN1</name>
    <dbReference type="NCBI Taxonomy" id="2038116"/>
    <lineage>
        <taxon>Bacteria</taxon>
        <taxon>Bacillati</taxon>
        <taxon>Cyanobacteriota</taxon>
        <taxon>Cyanophyceae</taxon>
        <taxon>Nostocales</taxon>
        <taxon>Nostocaceae</taxon>
        <taxon>Nostoc</taxon>
    </lineage>
</organism>
<gene>
    <name evidence="1" type="ORF">COO91_02113</name>
</gene>
<dbReference type="Proteomes" id="UP000232003">
    <property type="component" value="Chromosome"/>
</dbReference>